<keyword evidence="3" id="KW-1185">Reference proteome</keyword>
<dbReference type="Proteomes" id="UP000003277">
    <property type="component" value="Unassembled WGS sequence"/>
</dbReference>
<feature type="domain" description="YgjP-like metallopeptidase" evidence="1">
    <location>
        <begin position="18"/>
        <end position="216"/>
    </location>
</feature>
<dbReference type="Pfam" id="PF01863">
    <property type="entry name" value="YgjP-like"/>
    <property type="match status" value="1"/>
</dbReference>
<dbReference type="EMBL" id="ADLT01000001">
    <property type="protein sequence ID" value="EHO64004.1"/>
    <property type="molecule type" value="Genomic_DNA"/>
</dbReference>
<dbReference type="AlphaFoldDB" id="H1CXH3"/>
<organism evidence="2 3">
    <name type="scientific">Dialister succinatiphilus YIT 11850</name>
    <dbReference type="NCBI Taxonomy" id="742743"/>
    <lineage>
        <taxon>Bacteria</taxon>
        <taxon>Bacillati</taxon>
        <taxon>Bacillota</taxon>
        <taxon>Negativicutes</taxon>
        <taxon>Veillonellales</taxon>
        <taxon>Veillonellaceae</taxon>
        <taxon>Dialister</taxon>
    </lineage>
</organism>
<dbReference type="eggNOG" id="COG1451">
    <property type="taxonomic scope" value="Bacteria"/>
</dbReference>
<dbReference type="HOGENOM" id="CLU_065947_1_1_9"/>
<comment type="caution">
    <text evidence="2">The sequence shown here is derived from an EMBL/GenBank/DDBJ whole genome shotgun (WGS) entry which is preliminary data.</text>
</comment>
<reference evidence="2 3" key="1">
    <citation type="submission" date="2011-11" db="EMBL/GenBank/DDBJ databases">
        <title>The Genome Sequence of Dialister succinatiphilus YIT 11850.</title>
        <authorList>
            <consortium name="The Broad Institute Genome Sequencing Platform"/>
            <person name="Earl A."/>
            <person name="Ward D."/>
            <person name="Feldgarden M."/>
            <person name="Gevers D."/>
            <person name="Morotomi M."/>
            <person name="Young S.K."/>
            <person name="Zeng Q."/>
            <person name="Gargeya S."/>
            <person name="Fitzgerald M."/>
            <person name="Haas B."/>
            <person name="Abouelleil A."/>
            <person name="Alvarado L."/>
            <person name="Arachchi H.M."/>
            <person name="Berlin A."/>
            <person name="Brown A."/>
            <person name="Chapman S.B."/>
            <person name="Dunbar C."/>
            <person name="Gearin G."/>
            <person name="Goldberg J."/>
            <person name="Griggs A."/>
            <person name="Gujja S."/>
            <person name="Heiman D."/>
            <person name="Howarth C."/>
            <person name="Lui A."/>
            <person name="MacDonald P.J.P."/>
            <person name="Montmayeur A."/>
            <person name="Murphy C."/>
            <person name="Neiman D."/>
            <person name="Pearson M."/>
            <person name="Priest M."/>
            <person name="Roberts A."/>
            <person name="Saif S."/>
            <person name="Shea T."/>
            <person name="Sisk P."/>
            <person name="Stolte C."/>
            <person name="Sykes S."/>
            <person name="Wortman J."/>
            <person name="Nusbaum C."/>
            <person name="Birren B."/>
        </authorList>
    </citation>
    <scope>NUCLEOTIDE SEQUENCE [LARGE SCALE GENOMIC DNA]</scope>
    <source>
        <strain evidence="2 3">YIT 11850</strain>
    </source>
</reference>
<dbReference type="CDD" id="cd07344">
    <property type="entry name" value="M48_yhfN_like"/>
    <property type="match status" value="1"/>
</dbReference>
<proteinExistence type="predicted"/>
<protein>
    <recommendedName>
        <fullName evidence="1">YgjP-like metallopeptidase domain-containing protein</fullName>
    </recommendedName>
</protein>
<evidence type="ECO:0000259" key="1">
    <source>
        <dbReference type="Pfam" id="PF01863"/>
    </source>
</evidence>
<accession>H1CXH3</accession>
<dbReference type="InterPro" id="IPR002725">
    <property type="entry name" value="YgjP-like_metallopeptidase"/>
</dbReference>
<evidence type="ECO:0000313" key="3">
    <source>
        <dbReference type="Proteomes" id="UP000003277"/>
    </source>
</evidence>
<dbReference type="PATRIC" id="fig|742743.3.peg.65"/>
<sequence>MEPFAYAVTITRKRGLRAIYLRISRTGRVLVSAPSAMALKEVERFVASKDGWIREKLAKMPAVPCYTYDSGEKHFFLGREYPIVYERGPVSSVSVRERKLCLTISPRTKDRPRAYRNLMKEELRKVIETYIEIWAPRMGVQPSSLTIRILKSRWGSCNVRTGELSFALDLITKPEACIESVVVHELNHLLETGHTRRFHALMARWLPDYKERTKKLYDYPREFI</sequence>
<gene>
    <name evidence="2" type="ORF">HMPREF9453_00061</name>
</gene>
<evidence type="ECO:0000313" key="2">
    <source>
        <dbReference type="EMBL" id="EHO64004.1"/>
    </source>
</evidence>
<name>H1CXH3_9FIRM</name>
<dbReference type="PANTHER" id="PTHR30399">
    <property type="entry name" value="UNCHARACTERIZED PROTEIN YGJP"/>
    <property type="match status" value="1"/>
</dbReference>
<dbReference type="InterPro" id="IPR053136">
    <property type="entry name" value="UTP_pyrophosphatase-like"/>
</dbReference>
<dbReference type="PANTHER" id="PTHR30399:SF1">
    <property type="entry name" value="UTP PYROPHOSPHATASE"/>
    <property type="match status" value="1"/>
</dbReference>
<dbReference type="Gene3D" id="3.30.2010.10">
    <property type="entry name" value="Metalloproteases ('zincins'), catalytic domain"/>
    <property type="match status" value="1"/>
</dbReference>